<dbReference type="PANTHER" id="PTHR42953:SF1">
    <property type="entry name" value="METAL-BINDING PROTEIN HI_0362-RELATED"/>
    <property type="match status" value="1"/>
</dbReference>
<gene>
    <name evidence="7" type="ORF">HUK45_02830</name>
</gene>
<dbReference type="SUPFAM" id="SSF53807">
    <property type="entry name" value="Helical backbone' metal receptor"/>
    <property type="match status" value="1"/>
</dbReference>
<dbReference type="InterPro" id="IPR050492">
    <property type="entry name" value="Bact_metal-bind_prot9"/>
</dbReference>
<accession>A0ABR8ZIU2</accession>
<evidence type="ECO:0000256" key="2">
    <source>
        <dbReference type="ARBA" id="ARBA00022448"/>
    </source>
</evidence>
<dbReference type="PRINTS" id="PR00690">
    <property type="entry name" value="ADHESNFAMILY"/>
</dbReference>
<dbReference type="RefSeq" id="WP_191911001.1">
    <property type="nucleotide sequence ID" value="NZ_JABUXR010000004.1"/>
</dbReference>
<dbReference type="InterPro" id="IPR006128">
    <property type="entry name" value="Lipoprotein_PsaA-like"/>
</dbReference>
<evidence type="ECO:0000256" key="6">
    <source>
        <dbReference type="SAM" id="SignalP"/>
    </source>
</evidence>
<comment type="subcellular location">
    <subcellularLocation>
        <location evidence="1">Cell envelope</location>
    </subcellularLocation>
</comment>
<dbReference type="EMBL" id="JABUXR010000004">
    <property type="protein sequence ID" value="MBD8085202.1"/>
    <property type="molecule type" value="Genomic_DNA"/>
</dbReference>
<evidence type="ECO:0000256" key="3">
    <source>
        <dbReference type="ARBA" id="ARBA00022723"/>
    </source>
</evidence>
<dbReference type="PANTHER" id="PTHR42953">
    <property type="entry name" value="HIGH-AFFINITY ZINC UPTAKE SYSTEM PROTEIN ZNUA-RELATED"/>
    <property type="match status" value="1"/>
</dbReference>
<feature type="signal peptide" evidence="6">
    <location>
        <begin position="1"/>
        <end position="29"/>
    </location>
</feature>
<reference evidence="7 8" key="1">
    <citation type="submission" date="2020-06" db="EMBL/GenBank/DDBJ databases">
        <title>Limosilactobacillus sp. nov.</title>
        <authorList>
            <person name="Ksiezarek M."/>
            <person name="Goncalves Ribeiro T."/>
            <person name="Rocha J."/>
            <person name="Grosso F."/>
            <person name="Peixe L."/>
        </authorList>
    </citation>
    <scope>NUCLEOTIDE SEQUENCE [LARGE SCALE GENOMIC DNA]</scope>
    <source>
        <strain evidence="8">c9Ua_26_M</strain>
    </source>
</reference>
<proteinExistence type="inferred from homology"/>
<name>A0ABR8ZIU2_9LACO</name>
<dbReference type="Gene3D" id="3.40.50.1980">
    <property type="entry name" value="Nitrogenase molybdenum iron protein domain"/>
    <property type="match status" value="2"/>
</dbReference>
<sequence length="301" mass="33875">MKHFFKRLVIVGLSLTLILPLVMTHTVSASSQKSIKVVTGLNFYGEVAKAVAGNQGKVTSFINNSSIDPHDYNPGIKQASQVEQANVVIENGIGYDHWMNRLVKSSDNKKNIKVVNVGSLMGKKVGDNEHIWYQPNTMKKLANKLAKDYGKIDPQHADYYQQNAKKYIASLDQLDQKIAQVKSQVNPQKKEVAVSEPVFDYALESLGYKVMDQHFEKAIEEGTDPSPKDIAQIQTAIKNHQIAFFVDNTQASDHVVDNLVKLAKKNHVPVLKVTETKPSQKMTYTDWMMKQYQELSSIQQQ</sequence>
<evidence type="ECO:0000256" key="1">
    <source>
        <dbReference type="ARBA" id="ARBA00004196"/>
    </source>
</evidence>
<protein>
    <submittedName>
        <fullName evidence="7">Zinc ABC transporter substrate-binding protein</fullName>
    </submittedName>
</protein>
<organism evidence="7 8">
    <name type="scientific">Limosilactobacillus urinaemulieris</name>
    <dbReference type="NCBI Taxonomy" id="2742600"/>
    <lineage>
        <taxon>Bacteria</taxon>
        <taxon>Bacillati</taxon>
        <taxon>Bacillota</taxon>
        <taxon>Bacilli</taxon>
        <taxon>Lactobacillales</taxon>
        <taxon>Lactobacillaceae</taxon>
        <taxon>Limosilactobacillus</taxon>
    </lineage>
</organism>
<comment type="caution">
    <text evidence="7">The sequence shown here is derived from an EMBL/GenBank/DDBJ whole genome shotgun (WGS) entry which is preliminary data.</text>
</comment>
<keyword evidence="3" id="KW-0479">Metal-binding</keyword>
<dbReference type="InterPro" id="IPR006127">
    <property type="entry name" value="ZnuA-like"/>
</dbReference>
<evidence type="ECO:0000256" key="4">
    <source>
        <dbReference type="ARBA" id="ARBA00022729"/>
    </source>
</evidence>
<feature type="chain" id="PRO_5045754580" evidence="6">
    <location>
        <begin position="30"/>
        <end position="301"/>
    </location>
</feature>
<keyword evidence="2 5" id="KW-0813">Transport</keyword>
<comment type="similarity">
    <text evidence="5">Belongs to the bacterial solute-binding protein 9 family.</text>
</comment>
<evidence type="ECO:0000313" key="8">
    <source>
        <dbReference type="Proteomes" id="UP000645007"/>
    </source>
</evidence>
<evidence type="ECO:0000256" key="5">
    <source>
        <dbReference type="RuleBase" id="RU003512"/>
    </source>
</evidence>
<keyword evidence="8" id="KW-1185">Reference proteome</keyword>
<evidence type="ECO:0000313" key="7">
    <source>
        <dbReference type="EMBL" id="MBD8085202.1"/>
    </source>
</evidence>
<dbReference type="Proteomes" id="UP000645007">
    <property type="component" value="Unassembled WGS sequence"/>
</dbReference>
<keyword evidence="4 6" id="KW-0732">Signal</keyword>
<dbReference type="Pfam" id="PF01297">
    <property type="entry name" value="ZnuA"/>
    <property type="match status" value="1"/>
</dbReference>